<dbReference type="Pfam" id="PF02138">
    <property type="entry name" value="Beach"/>
    <property type="match status" value="2"/>
</dbReference>
<evidence type="ECO:0000313" key="4">
    <source>
        <dbReference type="Proteomes" id="UP001470230"/>
    </source>
</evidence>
<proteinExistence type="predicted"/>
<evidence type="ECO:0000259" key="2">
    <source>
        <dbReference type="PROSITE" id="PS50197"/>
    </source>
</evidence>
<feature type="compositionally biased region" description="Low complexity" evidence="1">
    <location>
        <begin position="2491"/>
        <end position="2506"/>
    </location>
</feature>
<dbReference type="InterPro" id="IPR036322">
    <property type="entry name" value="WD40_repeat_dom_sf"/>
</dbReference>
<dbReference type="InterPro" id="IPR036372">
    <property type="entry name" value="BEACH_dom_sf"/>
</dbReference>
<feature type="region of interest" description="Disordered" evidence="1">
    <location>
        <begin position="2422"/>
        <end position="2452"/>
    </location>
</feature>
<dbReference type="CDD" id="cd00065">
    <property type="entry name" value="FYVE_like_SF"/>
    <property type="match status" value="1"/>
</dbReference>
<dbReference type="PANTHER" id="PTHR13743:SF123">
    <property type="entry name" value="PROTEIN FAN"/>
    <property type="match status" value="1"/>
</dbReference>
<dbReference type="InterPro" id="IPR050865">
    <property type="entry name" value="BEACH_Domain"/>
</dbReference>
<dbReference type="SMART" id="SM01026">
    <property type="entry name" value="Beach"/>
    <property type="match status" value="1"/>
</dbReference>
<feature type="compositionally biased region" description="Polar residues" evidence="1">
    <location>
        <begin position="2507"/>
        <end position="2516"/>
    </location>
</feature>
<dbReference type="SUPFAM" id="SSF81837">
    <property type="entry name" value="BEACH domain"/>
    <property type="match status" value="2"/>
</dbReference>
<dbReference type="Gene3D" id="1.10.1540.10">
    <property type="entry name" value="BEACH domain"/>
    <property type="match status" value="2"/>
</dbReference>
<feature type="compositionally biased region" description="Polar residues" evidence="1">
    <location>
        <begin position="2480"/>
        <end position="2490"/>
    </location>
</feature>
<dbReference type="EMBL" id="JAPFFF010000003">
    <property type="protein sequence ID" value="KAK8894054.1"/>
    <property type="molecule type" value="Genomic_DNA"/>
</dbReference>
<feature type="region of interest" description="Disordered" evidence="1">
    <location>
        <begin position="1996"/>
        <end position="2030"/>
    </location>
</feature>
<feature type="region of interest" description="Disordered" evidence="1">
    <location>
        <begin position="1241"/>
        <end position="1263"/>
    </location>
</feature>
<feature type="compositionally biased region" description="Basic and acidic residues" evidence="1">
    <location>
        <begin position="1249"/>
        <end position="1258"/>
    </location>
</feature>
<comment type="caution">
    <text evidence="3">The sequence shown here is derived from an EMBL/GenBank/DDBJ whole genome shotgun (WGS) entry which is preliminary data.</text>
</comment>
<name>A0ABR2KSD6_9EUKA</name>
<dbReference type="PANTHER" id="PTHR13743">
    <property type="entry name" value="BEIGE/BEACH-RELATED"/>
    <property type="match status" value="1"/>
</dbReference>
<feature type="domain" description="BEACH" evidence="2">
    <location>
        <begin position="1910"/>
        <end position="2333"/>
    </location>
</feature>
<dbReference type="InterPro" id="IPR000409">
    <property type="entry name" value="BEACH_dom"/>
</dbReference>
<reference evidence="3 4" key="1">
    <citation type="submission" date="2024-04" db="EMBL/GenBank/DDBJ databases">
        <title>Tritrichomonas musculus Genome.</title>
        <authorList>
            <person name="Alves-Ferreira E."/>
            <person name="Grigg M."/>
            <person name="Lorenzi H."/>
            <person name="Galac M."/>
        </authorList>
    </citation>
    <scope>NUCLEOTIDE SEQUENCE [LARGE SCALE GENOMIC DNA]</scope>
    <source>
        <strain evidence="3 4">EAF2021</strain>
    </source>
</reference>
<feature type="compositionally biased region" description="Acidic residues" evidence="1">
    <location>
        <begin position="2074"/>
        <end position="2085"/>
    </location>
</feature>
<gene>
    <name evidence="3" type="ORF">M9Y10_022486</name>
</gene>
<feature type="region of interest" description="Disordered" evidence="1">
    <location>
        <begin position="2074"/>
        <end position="2093"/>
    </location>
</feature>
<sequence>MNSKEVISSFTDTIIIIASEANGKDPETQRRLLIQVIPFFNEILSNITPKFKKIEITKKATSQFLIATSDSLSSFLQSKDDTKQLADFLQVLVTSRLAPQCSDELTRLMTSLISAQEDPQNALPEFIPFIEKYFQNPDFRSTFINTHGFETAWCAYFIEKSNVLIPLFFDQFALYPSHFSEHKFRTPIENLLSTIASSLSEMTFEKCQLIITKLSILCHEHPTEFYDIYEKVGMFDALNKFLLDQKEEGQKEFFVTYFITYSQLVPFEINNKPNHPIIILVSYMCDPSCSKEARKMCLDFFIRVTDQRQNPFKADKVSQIAATIPLDDPESIVSFSQLCYNLQIKLHVDLSPIIPTLVHFCTYDLMSTIDIHNFLLVFIYNEVTFSSYMSNFFVPLFDGLDSQKIVNLFNKYNELYTLFTHFFGGHLSEEEMVPLLHQFLSALPFFEDKQRANAVFWDSLLAKKGYLYINTYLTSIRDIMKTSMDIAEHTFSLIIKCALTNMMFCMQCISDNSIDIVISFYTEYNFSTKLILNFISALTNHRYIPEFDSQVLSIFKDHNFLNETPDNLLFLALGLQIGQDKKGATLCFPSILHRCTPYEFTSPYDLWLCGQISLELWLEEQTDREKDISKFPSIISVARQYIKPKHSEMILKKPALLEKIFQGKISHVPLFEFPPLKSETTFTIPLYDYFKSLSFWLYISDFGQSQTTILTLNTSSLSIRDEKLLLEGKEISPITKDSWHFLVITFDESNGYAFLLNEEIIFTCPGKGCPSLTFGSKYNTSSWFIGGAIRVYKEVIGKHKIKNLITQGPKYLHPSGYKEMIVYSAYDQAPLFKSVDPNQSLTNTSRPVTIYSIYNYIKRSIRGATPLYIQSIDMIDDIDKLSDMSSLISTICSIQKMKISGWTNSEFSLFMSIIVDIRPQLISQSLIDNISNCFIDESNETFDWESFLDFTLDYTFFFSEIATHVISLFFQFNVRFPIPPNSPINSIFTHFLLSLVILPDIKLEYLTNIYDLLQIHCKDPAQIIRAIISYPDFANDLQDYSSYYEMKTDETVRSLLNIFLSLPISSFTDFYVLRLFEAADSFKILEHVMQHNFDRIEEALDTSKILNYCFENISYIQAWEISISIFLKRPIRLDDIDIDFSSFDMNYFSSFLKFLTPLVFVAVRLNSTNFWNRLCVKFLSVAIDLLKANPHLDQKNQTFILLMMTLGCPLQNECIFPPGPTLHSTEEIIEYSVNRGQIFPENQQEEEEKETHNDKDNESPFSIPRESIYNLSKFVPTSMYLTPKVEIQMDLKLKELSYVITEKQLPHEYISNWDDYLKRLYHDFGIEKAEEIDVENSNIVSHLSQFIIQSFHKYYFIIETILSTCTRFPYKISVYWMQHLSIETLQLSDSKEVVKLPLITYVCDRLLEGWYSSLFLIILSSIFSILQQNPDMNYSNSIYMCILYSMDLVHSNQVSMLGDLFVEYENVILKPGFYEKLKFVKVFITRGISLIPFLNPNFSNFWLRFLDLIENSDVLKSKWSKKVQFDFSKVMEGLRILGKEGFVEFTNHKNTDPEFWESFDTYLQHVLKTNMINMKATILNNLNQLVSKRKESDTVVISMIDKILSKEHAFTTYSRAIASSVRYFTRRTVLTRCDYYLKKREKIISLFIPFNESTSERCSLSILSDPIFPTRRKIKSPLEYVAPAYPSGTSDVIFEYHPDAQYEYSKFPECVTSCLATCRYRIPSILRRSPKAIHARFAANLPLLPSITYQIFLCICNEGKKFDFTCECSLLYGVDVLEGVVFINSHNLIFLEGDKIRDGDKMFHVHQDESGISQEIYMQFFQSGLLAPKIFTFDGHFAIITEITQIIAATNHLWIQMPYSVTLNYSLGYNFVLNFDHSTYNDAMSFINKGMNKFMEFAPSDTPYLSPIHSSRLLQENLKKLTNSWYDGELDNFTYLSLINRIGKRCFPDLTQYPVFPWVISDYVSETFPPLLPKTNEHSTKDDKIELYRSIDIQEVEEHGESESESQNEGPMSLPQNRPPLGEERVRSSSGSATLFSSLKSLFGPNMSGSDESDTILMDSQDNFQLNEQQLQLENEEQTDTETENENFSQSESDHFSREYIREHFMVDEKMIFRDLTKPMGQLGEDRAKKFDQIYEDSEHVYFYGTHYLHFGVVVYFMFRIDPFSVYSFILHRGWDHPNRIFLKVNETWLSASMKSQSDVKELVPQMYKVPDYLTNVSNFNFESQYDKINVANVELPKWAKNDRHFIQVMCRFLEARYVTKHLNSWIDLIFGVNSRGQGAINTKNLFHPTCYPESAKISDKDEDQVDKQAKVTSIINFGQISTQIFNKPHPQGGKAKKRRSSLNTSAYDSIDSGGMVKSNDSGHVHLLSNFCHIVFQRINCELADTKVQDFIVGSTEITFASTKDSSSSMFSKIHLGLHSKAAPLSSAPSSNPPASNPPSAREGGKRPTSTINLLSKSSFSNLSLSKKNKRNNVPPLPIHSSSTSLTGNPNASSQSQLLNSTLSSADTSTQNSPRSYEQPVLSVLTHAVVLPSLQTHKINDQTVASISLSRDGFLLCKAYIDGHVQVSRLSYSRGGSLFSNEIELMHFHTSLNLGACDISSEHFVCFAACGEAVLMFDLGMRRQISPSIKLGFKVTHISIDDEAAVVWIAGGCEVTVCTISGDFLFSTTLQKEVTSLYASPLPEYVPNRFTCVGHNDGSVSFLNFSYRRMSIIIVYHIRVSEEPIVLVKVDAKAQRAIAVCSNNEVYDFEYVGSNLKPLESKYFYECANCKSPIKGGHCCSCCNRFLCPKCVAKDSIKGVKVVHFCQICNPTKHKQKDAK</sequence>
<keyword evidence="4" id="KW-1185">Reference proteome</keyword>
<evidence type="ECO:0000313" key="3">
    <source>
        <dbReference type="EMBL" id="KAK8894054.1"/>
    </source>
</evidence>
<dbReference type="SUPFAM" id="SSF50978">
    <property type="entry name" value="WD40 repeat-like"/>
    <property type="match status" value="1"/>
</dbReference>
<evidence type="ECO:0000256" key="1">
    <source>
        <dbReference type="SAM" id="MobiDB-lite"/>
    </source>
</evidence>
<accession>A0ABR2KSD6</accession>
<organism evidence="3 4">
    <name type="scientific">Tritrichomonas musculus</name>
    <dbReference type="NCBI Taxonomy" id="1915356"/>
    <lineage>
        <taxon>Eukaryota</taxon>
        <taxon>Metamonada</taxon>
        <taxon>Parabasalia</taxon>
        <taxon>Tritrichomonadida</taxon>
        <taxon>Tritrichomonadidae</taxon>
        <taxon>Tritrichomonas</taxon>
    </lineage>
</organism>
<dbReference type="PROSITE" id="PS50197">
    <property type="entry name" value="BEACH"/>
    <property type="match status" value="1"/>
</dbReference>
<dbReference type="CDD" id="cd06071">
    <property type="entry name" value="Beach"/>
    <property type="match status" value="1"/>
</dbReference>
<dbReference type="Proteomes" id="UP001470230">
    <property type="component" value="Unassembled WGS sequence"/>
</dbReference>
<feature type="region of interest" description="Disordered" evidence="1">
    <location>
        <begin position="2465"/>
        <end position="2518"/>
    </location>
</feature>
<protein>
    <recommendedName>
        <fullName evidence="2">BEACH domain-containing protein</fullName>
    </recommendedName>
</protein>